<dbReference type="AlphaFoldDB" id="A0A183PWH0"/>
<dbReference type="EMBL" id="UZAL01040973">
    <property type="protein sequence ID" value="VDP77834.1"/>
    <property type="molecule type" value="Genomic_DNA"/>
</dbReference>
<organism evidence="1 2">
    <name type="scientific">Schistosoma mattheei</name>
    <dbReference type="NCBI Taxonomy" id="31246"/>
    <lineage>
        <taxon>Eukaryota</taxon>
        <taxon>Metazoa</taxon>
        <taxon>Spiralia</taxon>
        <taxon>Lophotrochozoa</taxon>
        <taxon>Platyhelminthes</taxon>
        <taxon>Trematoda</taxon>
        <taxon>Digenea</taxon>
        <taxon>Strigeidida</taxon>
        <taxon>Schistosomatoidea</taxon>
        <taxon>Schistosomatidae</taxon>
        <taxon>Schistosoma</taxon>
    </lineage>
</organism>
<gene>
    <name evidence="1" type="ORF">SMTD_LOCUS18706</name>
</gene>
<name>A0A183PWH0_9TREM</name>
<sequence length="80" mass="8842">MEGPGHLRSPDRLIDSDLSIVCRIFPQMSRSSQFSQPPVERGGERVSRLVRLRSSLGTGLSAVFHALLCTVVCRMSPAWC</sequence>
<reference evidence="1 2" key="1">
    <citation type="submission" date="2018-11" db="EMBL/GenBank/DDBJ databases">
        <authorList>
            <consortium name="Pathogen Informatics"/>
        </authorList>
    </citation>
    <scope>NUCLEOTIDE SEQUENCE [LARGE SCALE GENOMIC DNA]</scope>
    <source>
        <strain>Denwood</strain>
        <strain evidence="2">Zambia</strain>
    </source>
</reference>
<accession>A0A183PWH0</accession>
<proteinExistence type="predicted"/>
<dbReference type="Proteomes" id="UP000269396">
    <property type="component" value="Unassembled WGS sequence"/>
</dbReference>
<evidence type="ECO:0000313" key="2">
    <source>
        <dbReference type="Proteomes" id="UP000269396"/>
    </source>
</evidence>
<evidence type="ECO:0000313" key="1">
    <source>
        <dbReference type="EMBL" id="VDP77834.1"/>
    </source>
</evidence>
<keyword evidence="2" id="KW-1185">Reference proteome</keyword>
<protein>
    <submittedName>
        <fullName evidence="1">Uncharacterized protein</fullName>
    </submittedName>
</protein>